<reference evidence="1" key="1">
    <citation type="journal article" date="2015" name="Nature">
        <title>Complex archaea that bridge the gap between prokaryotes and eukaryotes.</title>
        <authorList>
            <person name="Spang A."/>
            <person name="Saw J.H."/>
            <person name="Jorgensen S.L."/>
            <person name="Zaremba-Niedzwiedzka K."/>
            <person name="Martijn J."/>
            <person name="Lind A.E."/>
            <person name="van Eijk R."/>
            <person name="Schleper C."/>
            <person name="Guy L."/>
            <person name="Ettema T.J."/>
        </authorList>
    </citation>
    <scope>NUCLEOTIDE SEQUENCE</scope>
</reference>
<dbReference type="EMBL" id="LAZR01004244">
    <property type="protein sequence ID" value="KKN10436.1"/>
    <property type="molecule type" value="Genomic_DNA"/>
</dbReference>
<organism evidence="1">
    <name type="scientific">marine sediment metagenome</name>
    <dbReference type="NCBI Taxonomy" id="412755"/>
    <lineage>
        <taxon>unclassified sequences</taxon>
        <taxon>metagenomes</taxon>
        <taxon>ecological metagenomes</taxon>
    </lineage>
</organism>
<accession>A0A0F9QB90</accession>
<protein>
    <submittedName>
        <fullName evidence="1">Uncharacterized protein</fullName>
    </submittedName>
</protein>
<evidence type="ECO:0000313" key="1">
    <source>
        <dbReference type="EMBL" id="KKN10436.1"/>
    </source>
</evidence>
<dbReference type="InterPro" id="IPR036388">
    <property type="entry name" value="WH-like_DNA-bd_sf"/>
</dbReference>
<proteinExistence type="predicted"/>
<sequence>MKQNKVDKKLLPKYILQVILFLRKNSAEGKDVTQKDIMESLPIERSQVSSSLKVLRKDKLINIKMINTTGNTGPRKKYNLNKKGRKLADKVLARGLSIEETILLNIDRRIHNSKISKIQKDLRTIIQLFQEYGPHESNSLLSEMSRNFVKQVKKVFRYETQFNQESIFEANVIRREA</sequence>
<dbReference type="AlphaFoldDB" id="A0A0F9QB90"/>
<dbReference type="InterPro" id="IPR036390">
    <property type="entry name" value="WH_DNA-bd_sf"/>
</dbReference>
<dbReference type="SUPFAM" id="SSF46785">
    <property type="entry name" value="Winged helix' DNA-binding domain"/>
    <property type="match status" value="1"/>
</dbReference>
<name>A0A0F9QB90_9ZZZZ</name>
<dbReference type="Gene3D" id="1.10.10.10">
    <property type="entry name" value="Winged helix-like DNA-binding domain superfamily/Winged helix DNA-binding domain"/>
    <property type="match status" value="1"/>
</dbReference>
<gene>
    <name evidence="1" type="ORF">LCGC14_1036660</name>
</gene>
<comment type="caution">
    <text evidence="1">The sequence shown here is derived from an EMBL/GenBank/DDBJ whole genome shotgun (WGS) entry which is preliminary data.</text>
</comment>